<feature type="domain" description="Haem-binding uptake Tiki superfamily ChaN" evidence="2">
    <location>
        <begin position="28"/>
        <end position="226"/>
    </location>
</feature>
<keyword evidence="3" id="KW-0449">Lipoprotein</keyword>
<dbReference type="CDD" id="cd14727">
    <property type="entry name" value="ChanN-like"/>
    <property type="match status" value="1"/>
</dbReference>
<feature type="chain" id="PRO_5035221040" evidence="1">
    <location>
        <begin position="22"/>
        <end position="272"/>
    </location>
</feature>
<proteinExistence type="predicted"/>
<dbReference type="Gene3D" id="3.40.50.11550">
    <property type="match status" value="2"/>
</dbReference>
<name>A0A8J7J915_9RHOB</name>
<dbReference type="InterPro" id="IPR007314">
    <property type="entry name" value="Cofac_haem-bd_dom"/>
</dbReference>
<accession>A0A8J7J915</accession>
<keyword evidence="4" id="KW-1185">Reference proteome</keyword>
<protein>
    <submittedName>
        <fullName evidence="3">ChaN family lipoprotein</fullName>
    </submittedName>
</protein>
<comment type="caution">
    <text evidence="3">The sequence shown here is derived from an EMBL/GenBank/DDBJ whole genome shotgun (WGS) entry which is preliminary data.</text>
</comment>
<evidence type="ECO:0000256" key="1">
    <source>
        <dbReference type="SAM" id="SignalP"/>
    </source>
</evidence>
<sequence length="272" mass="29261">MRSFRNILIALVACVAAPSWAASLSDDLLERMSEADVVLLGEIHDNPAHHETQRAALAALQPKAVVWEMLTGVQAGRIGAQLINRPEEMARILDWAESGWPAFAMYYPLFKAVPGARIYGGAVPREAAMAAMQAGEAVAFGADAARYGLTVDLPPAEMAERVELQFAAHCEAIPRDRLPAMVGIQRLRDAVLAREVLMALEETGGPVAVITGNGHARRDWGIPVYLDRVRPGLAVFALGQSENGGIDGVFDAVLDSPPVERDDPCLAFTRSN</sequence>
<gene>
    <name evidence="3" type="ORF">JF290_06635</name>
</gene>
<evidence type="ECO:0000259" key="2">
    <source>
        <dbReference type="Pfam" id="PF04187"/>
    </source>
</evidence>
<dbReference type="AlphaFoldDB" id="A0A8J7J915"/>
<feature type="signal peptide" evidence="1">
    <location>
        <begin position="1"/>
        <end position="21"/>
    </location>
</feature>
<dbReference type="Pfam" id="PF04187">
    <property type="entry name" value="Cofac_haem_bdg"/>
    <property type="match status" value="1"/>
</dbReference>
<dbReference type="Proteomes" id="UP000619079">
    <property type="component" value="Unassembled WGS sequence"/>
</dbReference>
<dbReference type="EMBL" id="JAELVR010000004">
    <property type="protein sequence ID" value="MBJ6371198.1"/>
    <property type="molecule type" value="Genomic_DNA"/>
</dbReference>
<dbReference type="RefSeq" id="WP_199024061.1">
    <property type="nucleotide sequence ID" value="NZ_JAELVR010000004.1"/>
</dbReference>
<organism evidence="3 4">
    <name type="scientific">Sedimentitalea arenosa</name>
    <dbReference type="NCBI Taxonomy" id="2798803"/>
    <lineage>
        <taxon>Bacteria</taxon>
        <taxon>Pseudomonadati</taxon>
        <taxon>Pseudomonadota</taxon>
        <taxon>Alphaproteobacteria</taxon>
        <taxon>Rhodobacterales</taxon>
        <taxon>Paracoccaceae</taxon>
        <taxon>Sedimentitalea</taxon>
    </lineage>
</organism>
<dbReference type="SUPFAM" id="SSF159501">
    <property type="entry name" value="EreA/ChaN-like"/>
    <property type="match status" value="1"/>
</dbReference>
<evidence type="ECO:0000313" key="4">
    <source>
        <dbReference type="Proteomes" id="UP000619079"/>
    </source>
</evidence>
<evidence type="ECO:0000313" key="3">
    <source>
        <dbReference type="EMBL" id="MBJ6371198.1"/>
    </source>
</evidence>
<keyword evidence="1" id="KW-0732">Signal</keyword>
<reference evidence="3" key="1">
    <citation type="submission" date="2020-12" db="EMBL/GenBank/DDBJ databases">
        <title>Sedimentitalea sp. nov., isolated from sand in Incheon.</title>
        <authorList>
            <person name="Kim W."/>
        </authorList>
    </citation>
    <scope>NUCLEOTIDE SEQUENCE</scope>
    <source>
        <strain evidence="3">CAU 1593</strain>
    </source>
</reference>